<feature type="signal peptide" evidence="3">
    <location>
        <begin position="1"/>
        <end position="29"/>
    </location>
</feature>
<evidence type="ECO:0000313" key="5">
    <source>
        <dbReference type="Proteomes" id="UP000462066"/>
    </source>
</evidence>
<dbReference type="InterPro" id="IPR000026">
    <property type="entry name" value="N1-like"/>
</dbReference>
<dbReference type="RefSeq" id="WP_162312253.1">
    <property type="nucleotide sequence ID" value="NZ_JACHGU010000014.1"/>
</dbReference>
<protein>
    <submittedName>
        <fullName evidence="4">Ribonuclease</fullName>
    </submittedName>
</protein>
<dbReference type="SUPFAM" id="SSF53933">
    <property type="entry name" value="Microbial ribonucleases"/>
    <property type="match status" value="1"/>
</dbReference>
<dbReference type="Gene3D" id="3.10.450.30">
    <property type="entry name" value="Microbial ribonucleases"/>
    <property type="match status" value="1"/>
</dbReference>
<keyword evidence="2" id="KW-0378">Hydrolase</keyword>
<evidence type="ECO:0000256" key="1">
    <source>
        <dbReference type="ARBA" id="ARBA00022722"/>
    </source>
</evidence>
<dbReference type="EMBL" id="MWIP01000024">
    <property type="protein sequence ID" value="KAF1684732.1"/>
    <property type="molecule type" value="Genomic_DNA"/>
</dbReference>
<dbReference type="GO" id="GO:0016787">
    <property type="term" value="F:hydrolase activity"/>
    <property type="evidence" value="ECO:0007669"/>
    <property type="project" value="UniProtKB-KW"/>
</dbReference>
<organism evidence="4 5">
    <name type="scientific">Pseudoxanthomonas broegbernensis</name>
    <dbReference type="NCBI Taxonomy" id="83619"/>
    <lineage>
        <taxon>Bacteria</taxon>
        <taxon>Pseudomonadati</taxon>
        <taxon>Pseudomonadota</taxon>
        <taxon>Gammaproteobacteria</taxon>
        <taxon>Lysobacterales</taxon>
        <taxon>Lysobacteraceae</taxon>
        <taxon>Pseudoxanthomonas</taxon>
    </lineage>
</organism>
<keyword evidence="3" id="KW-0732">Signal</keyword>
<reference evidence="4 5" key="1">
    <citation type="submission" date="2017-10" db="EMBL/GenBank/DDBJ databases">
        <title>Whole genome sequencing of Pseudoxanthomonas broegbernensis DSM 12573(T).</title>
        <authorList>
            <person name="Kumar S."/>
            <person name="Bansal K."/>
            <person name="Kaur A."/>
            <person name="Patil P."/>
            <person name="Sharma S."/>
            <person name="Patil P.B."/>
        </authorList>
    </citation>
    <scope>NUCLEOTIDE SEQUENCE [LARGE SCALE GENOMIC DNA]</scope>
    <source>
        <strain evidence="4 5">DSM 12573</strain>
    </source>
</reference>
<evidence type="ECO:0000256" key="3">
    <source>
        <dbReference type="SAM" id="SignalP"/>
    </source>
</evidence>
<dbReference type="GO" id="GO:0004521">
    <property type="term" value="F:RNA endonuclease activity"/>
    <property type="evidence" value="ECO:0007669"/>
    <property type="project" value="InterPro"/>
</dbReference>
<sequence length="152" mass="16387">MTASRTGRLLAIVIAVAAMAWLALPQAQAPQPPAAAVAQAGAGIAAAARRGHDADALPAFLPPEAAPVVRRILQGGPFPHRQDGGVFGNRERRLPRRTHGHYREYTVPTPGLSHRGARRIVTGGQPPVEWFYTDDHYESFRAFQPFAAQAPQ</sequence>
<dbReference type="AlphaFoldDB" id="A0A7V8GK23"/>
<dbReference type="InterPro" id="IPR016191">
    <property type="entry name" value="Ribonuclease/ribotoxin"/>
</dbReference>
<dbReference type="Pfam" id="PF00545">
    <property type="entry name" value="Ribonuclease"/>
    <property type="match status" value="1"/>
</dbReference>
<keyword evidence="5" id="KW-1185">Reference proteome</keyword>
<feature type="chain" id="PRO_5030802602" evidence="3">
    <location>
        <begin position="30"/>
        <end position="152"/>
    </location>
</feature>
<proteinExistence type="predicted"/>
<gene>
    <name evidence="4" type="ORF">B1992_14620</name>
</gene>
<name>A0A7V8GK23_9GAMM</name>
<dbReference type="Proteomes" id="UP000462066">
    <property type="component" value="Unassembled WGS sequence"/>
</dbReference>
<evidence type="ECO:0000256" key="2">
    <source>
        <dbReference type="ARBA" id="ARBA00022801"/>
    </source>
</evidence>
<accession>A0A7V8GK23</accession>
<keyword evidence="1" id="KW-0540">Nuclease</keyword>
<evidence type="ECO:0000313" key="4">
    <source>
        <dbReference type="EMBL" id="KAF1684732.1"/>
    </source>
</evidence>
<dbReference type="GO" id="GO:0003723">
    <property type="term" value="F:RNA binding"/>
    <property type="evidence" value="ECO:0007669"/>
    <property type="project" value="InterPro"/>
</dbReference>
<comment type="caution">
    <text evidence="4">The sequence shown here is derived from an EMBL/GenBank/DDBJ whole genome shotgun (WGS) entry which is preliminary data.</text>
</comment>